<organism evidence="1 2">
    <name type="scientific">Pseudomonas fluorescens</name>
    <dbReference type="NCBI Taxonomy" id="294"/>
    <lineage>
        <taxon>Bacteria</taxon>
        <taxon>Pseudomonadati</taxon>
        <taxon>Pseudomonadota</taxon>
        <taxon>Gammaproteobacteria</taxon>
        <taxon>Pseudomonadales</taxon>
        <taxon>Pseudomonadaceae</taxon>
        <taxon>Pseudomonas</taxon>
    </lineage>
</organism>
<evidence type="ECO:0000313" key="2">
    <source>
        <dbReference type="Proteomes" id="UP000239731"/>
    </source>
</evidence>
<accession>A0A2T0IA47</accession>
<comment type="caution">
    <text evidence="1">The sequence shown here is derived from an EMBL/GenBank/DDBJ whole genome shotgun (WGS) entry which is preliminary data.</text>
</comment>
<evidence type="ECO:0000313" key="1">
    <source>
        <dbReference type="EMBL" id="PRW92142.1"/>
    </source>
</evidence>
<dbReference type="AlphaFoldDB" id="A0A2T0IA47"/>
<protein>
    <submittedName>
        <fullName evidence="1">Uncharacterized protein</fullName>
    </submittedName>
</protein>
<dbReference type="Proteomes" id="UP000239731">
    <property type="component" value="Unassembled WGS sequence"/>
</dbReference>
<reference evidence="1 2" key="1">
    <citation type="submission" date="2018-03" db="EMBL/GenBank/DDBJ databases">
        <title>Blue discolouration in mozzarella cheese caused by Pseudomonas fluorescens.</title>
        <authorList>
            <person name="Chiesa F."/>
            <person name="Dalmasso A."/>
            <person name="Lomonaco S."/>
        </authorList>
    </citation>
    <scope>NUCLEOTIDE SEQUENCE [LARGE SCALE GENOMIC DNA]</scope>
    <source>
        <strain evidence="1 2">11293</strain>
    </source>
</reference>
<sequence>MIVPTLRVGMPSRTLRVRKVTQSATGCVPTPSVGNDLHDSFVSIPSLAMRCWRRAHSPTTA</sequence>
<name>A0A2T0IA47_PSEFL</name>
<dbReference type="EMBL" id="PVUH01000009">
    <property type="protein sequence ID" value="PRW92142.1"/>
    <property type="molecule type" value="Genomic_DNA"/>
</dbReference>
<proteinExistence type="predicted"/>
<gene>
    <name evidence="1" type="ORF">C7A10_14950</name>
</gene>